<organism evidence="2">
    <name type="scientific">uncultured Caudovirales phage</name>
    <dbReference type="NCBI Taxonomy" id="2100421"/>
    <lineage>
        <taxon>Viruses</taxon>
        <taxon>Duplodnaviria</taxon>
        <taxon>Heunggongvirae</taxon>
        <taxon>Uroviricota</taxon>
        <taxon>Caudoviricetes</taxon>
        <taxon>Peduoviridae</taxon>
        <taxon>Maltschvirus</taxon>
        <taxon>Maltschvirus maltsch</taxon>
    </lineage>
</organism>
<proteinExistence type="predicted"/>
<evidence type="ECO:0000313" key="2">
    <source>
        <dbReference type="EMBL" id="CAB4139748.1"/>
    </source>
</evidence>
<reference evidence="2" key="1">
    <citation type="submission" date="2020-04" db="EMBL/GenBank/DDBJ databases">
        <authorList>
            <person name="Chiriac C."/>
            <person name="Salcher M."/>
            <person name="Ghai R."/>
            <person name="Kavagutti S V."/>
        </authorList>
    </citation>
    <scope>NUCLEOTIDE SEQUENCE</scope>
</reference>
<dbReference type="EMBL" id="LR796368">
    <property type="protein sequence ID" value="CAB4139748.1"/>
    <property type="molecule type" value="Genomic_DNA"/>
</dbReference>
<gene>
    <name evidence="2" type="ORF">UFOVP354_13</name>
</gene>
<keyword evidence="1" id="KW-0812">Transmembrane</keyword>
<accession>A0A6J5LZD3</accession>
<evidence type="ECO:0000256" key="1">
    <source>
        <dbReference type="SAM" id="Phobius"/>
    </source>
</evidence>
<protein>
    <submittedName>
        <fullName evidence="2">Uncharacterized protein</fullName>
    </submittedName>
</protein>
<sequence>MLETFGIIIATSIITSVALWLLQPPRVQPHEIDLLRVEILKVDCKVHELASYIEFNSQTKE</sequence>
<name>A0A6J5LZD3_9CAUD</name>
<keyword evidence="1" id="KW-1133">Transmembrane helix</keyword>
<feature type="transmembrane region" description="Helical" evidence="1">
    <location>
        <begin position="6"/>
        <end position="22"/>
    </location>
</feature>
<keyword evidence="1" id="KW-0472">Membrane</keyword>